<protein>
    <submittedName>
        <fullName evidence="1">Uncharacterized protein</fullName>
    </submittedName>
</protein>
<proteinExistence type="predicted"/>
<gene>
    <name evidence="1" type="ORF">EYF80_061679</name>
</gene>
<reference evidence="1 2" key="1">
    <citation type="submission" date="2019-03" db="EMBL/GenBank/DDBJ databases">
        <title>First draft genome of Liparis tanakae, snailfish: a comprehensive survey of snailfish specific genes.</title>
        <authorList>
            <person name="Kim W."/>
            <person name="Song I."/>
            <person name="Jeong J.-H."/>
            <person name="Kim D."/>
            <person name="Kim S."/>
            <person name="Ryu S."/>
            <person name="Song J.Y."/>
            <person name="Lee S.K."/>
        </authorList>
    </citation>
    <scope>NUCLEOTIDE SEQUENCE [LARGE SCALE GENOMIC DNA]</scope>
    <source>
        <tissue evidence="1">Muscle</tissue>
    </source>
</reference>
<evidence type="ECO:0000313" key="2">
    <source>
        <dbReference type="Proteomes" id="UP000314294"/>
    </source>
</evidence>
<keyword evidence="2" id="KW-1185">Reference proteome</keyword>
<dbReference type="AlphaFoldDB" id="A0A4Z2EHA0"/>
<organism evidence="1 2">
    <name type="scientific">Liparis tanakae</name>
    <name type="common">Tanaka's snailfish</name>
    <dbReference type="NCBI Taxonomy" id="230148"/>
    <lineage>
        <taxon>Eukaryota</taxon>
        <taxon>Metazoa</taxon>
        <taxon>Chordata</taxon>
        <taxon>Craniata</taxon>
        <taxon>Vertebrata</taxon>
        <taxon>Euteleostomi</taxon>
        <taxon>Actinopterygii</taxon>
        <taxon>Neopterygii</taxon>
        <taxon>Teleostei</taxon>
        <taxon>Neoteleostei</taxon>
        <taxon>Acanthomorphata</taxon>
        <taxon>Eupercaria</taxon>
        <taxon>Perciformes</taxon>
        <taxon>Cottioidei</taxon>
        <taxon>Cottales</taxon>
        <taxon>Liparidae</taxon>
        <taxon>Liparis</taxon>
    </lineage>
</organism>
<dbReference type="Proteomes" id="UP000314294">
    <property type="component" value="Unassembled WGS sequence"/>
</dbReference>
<dbReference type="EMBL" id="SRLO01007214">
    <property type="protein sequence ID" value="TNN28173.1"/>
    <property type="molecule type" value="Genomic_DNA"/>
</dbReference>
<comment type="caution">
    <text evidence="1">The sequence shown here is derived from an EMBL/GenBank/DDBJ whole genome shotgun (WGS) entry which is preliminary data.</text>
</comment>
<evidence type="ECO:0000313" key="1">
    <source>
        <dbReference type="EMBL" id="TNN28173.1"/>
    </source>
</evidence>
<sequence>MLMKCTVDDQLSSSGVPEVSDQIQINRCVRAAAADGARAHRHSVFDPCGPISSLLPFSPYTWKLISASVPAPGMSEVQIHKDQGYSEEIPPSADSVIVVSNGDSAEGTDERSNLHIEDVRQATLKLSSLQKQLVTNALTNS</sequence>
<accession>A0A4Z2EHA0</accession>
<name>A0A4Z2EHA0_9TELE</name>